<gene>
    <name evidence="2" type="ORF">CWI75_14980</name>
</gene>
<name>A0A2N5XZG3_9GAMM</name>
<comment type="caution">
    <text evidence="2">The sequence shown here is derived from an EMBL/GenBank/DDBJ whole genome shotgun (WGS) entry which is preliminary data.</text>
</comment>
<organism evidence="2 3">
    <name type="scientific">Kineobactrum sediminis</name>
    <dbReference type="NCBI Taxonomy" id="1905677"/>
    <lineage>
        <taxon>Bacteria</taxon>
        <taxon>Pseudomonadati</taxon>
        <taxon>Pseudomonadota</taxon>
        <taxon>Gammaproteobacteria</taxon>
        <taxon>Cellvibrionales</taxon>
        <taxon>Halieaceae</taxon>
        <taxon>Kineobactrum</taxon>
    </lineage>
</organism>
<accession>A0A2N5XZG3</accession>
<protein>
    <submittedName>
        <fullName evidence="2">TIGR03016 family PEP-CTERM system-associated outer membrane protein</fullName>
    </submittedName>
</protein>
<dbReference type="InterPro" id="IPR017467">
    <property type="entry name" value="CHP03016_PEP-CTERM"/>
</dbReference>
<feature type="signal peptide" evidence="1">
    <location>
        <begin position="1"/>
        <end position="32"/>
    </location>
</feature>
<dbReference type="AlphaFoldDB" id="A0A2N5XZG3"/>
<dbReference type="SUPFAM" id="SSF56935">
    <property type="entry name" value="Porins"/>
    <property type="match status" value="2"/>
</dbReference>
<dbReference type="EMBL" id="PKLZ01000012">
    <property type="protein sequence ID" value="PLW81535.1"/>
    <property type="molecule type" value="Genomic_DNA"/>
</dbReference>
<feature type="chain" id="PRO_5014827467" evidence="1">
    <location>
        <begin position="33"/>
        <end position="507"/>
    </location>
</feature>
<evidence type="ECO:0000313" key="2">
    <source>
        <dbReference type="EMBL" id="PLW81535.1"/>
    </source>
</evidence>
<keyword evidence="1" id="KW-0732">Signal</keyword>
<dbReference type="RefSeq" id="WP_101522334.1">
    <property type="nucleotide sequence ID" value="NZ_PKLZ01000012.1"/>
</dbReference>
<reference evidence="3" key="1">
    <citation type="submission" date="2017-11" db="EMBL/GenBank/DDBJ databases">
        <title>The draft genome sequence of Chromatocurvus sp. F02.</title>
        <authorList>
            <person name="Du Z.-J."/>
            <person name="Chang Y.-Q."/>
        </authorList>
    </citation>
    <scope>NUCLEOTIDE SEQUENCE [LARGE SCALE GENOMIC DNA]</scope>
    <source>
        <strain evidence="3">F02</strain>
    </source>
</reference>
<dbReference type="OrthoDB" id="5567701at2"/>
<proteinExistence type="predicted"/>
<evidence type="ECO:0000313" key="3">
    <source>
        <dbReference type="Proteomes" id="UP000234845"/>
    </source>
</evidence>
<evidence type="ECO:0000256" key="1">
    <source>
        <dbReference type="SAM" id="SignalP"/>
    </source>
</evidence>
<dbReference type="Proteomes" id="UP000234845">
    <property type="component" value="Unassembled WGS sequence"/>
</dbReference>
<keyword evidence="3" id="KW-1185">Reference proteome</keyword>
<dbReference type="NCBIfam" id="TIGR03016">
    <property type="entry name" value="pepcterm_hypo_1"/>
    <property type="match status" value="1"/>
</dbReference>
<sequence length="507" mass="55609">MSKYKGTVHTTLHVTLHAALLGSALLAQGTSAAEWETEAGISLGGYYSDNICLAPTDEEGKAVATARPDISLQGTGARGNVSLQAAAEVNSLGESNLDCATGQGGQLTNRESVVPSLRFNADYELIQDWLQLEADASARRNPINPFAPGGEDSINGRENTSILYDYGVGALLQRRIARAALLRLRYNYNEQFNNVGLFGDSSEDRVQFDLDTLPDTGRISAGIGGRYSRISYDSSDLRPAFDNELSSAEFRLGLQLTSSWQVNGLVGEEWNEFTSVRDDIDGSFWDAGIRWTPNSRVEVAAGTGERFFGSTPRLDISYRHKRSLLTASYTRTISFPRNLRGADSDFTDPDDPFGPGFGDLPGDPLTGDGLQTFIGDTPVLDERLTLSYRFTGRRTNFTLSGSDSRQERTEDLSEATFRSVNFTATRTLSSKLSADFRLGWSENEGQGPAVGSFGQNAKTWRGGFGFTRRIGNDTSVNVAYQYVTRDSDFAFNNYNENRITFSVRFGF</sequence>